<evidence type="ECO:0000313" key="3">
    <source>
        <dbReference type="Proteomes" id="UP000465302"/>
    </source>
</evidence>
<organism evidence="2 3">
    <name type="scientific">Mycolicibacterium agri</name>
    <name type="common">Mycobacterium agri</name>
    <dbReference type="NCBI Taxonomy" id="36811"/>
    <lineage>
        <taxon>Bacteria</taxon>
        <taxon>Bacillati</taxon>
        <taxon>Actinomycetota</taxon>
        <taxon>Actinomycetes</taxon>
        <taxon>Mycobacteriales</taxon>
        <taxon>Mycobacteriaceae</taxon>
        <taxon>Mycolicibacterium</taxon>
    </lineage>
</organism>
<dbReference type="Gene3D" id="2.30.30.50">
    <property type="match status" value="1"/>
</dbReference>
<evidence type="ECO:0000313" key="2">
    <source>
        <dbReference type="EMBL" id="GFG48757.1"/>
    </source>
</evidence>
<reference evidence="2 3" key="1">
    <citation type="journal article" date="2019" name="Emerg. Microbes Infect.">
        <title>Comprehensive subspecies identification of 175 nontuberculous mycobacteria species based on 7547 genomic profiles.</title>
        <authorList>
            <person name="Matsumoto Y."/>
            <person name="Kinjo T."/>
            <person name="Motooka D."/>
            <person name="Nabeya D."/>
            <person name="Jung N."/>
            <person name="Uechi K."/>
            <person name="Horii T."/>
            <person name="Iida T."/>
            <person name="Fujita J."/>
            <person name="Nakamura S."/>
        </authorList>
    </citation>
    <scope>NUCLEOTIDE SEQUENCE [LARGE SCALE GENOMIC DNA]</scope>
    <source>
        <strain evidence="2 3">JCM 6377</strain>
    </source>
</reference>
<feature type="domain" description="Nitrile hydratase beta subunit" evidence="1">
    <location>
        <begin position="3"/>
        <end position="98"/>
    </location>
</feature>
<evidence type="ECO:0000259" key="1">
    <source>
        <dbReference type="Pfam" id="PF02211"/>
    </source>
</evidence>
<dbReference type="EMBL" id="BLKS01000001">
    <property type="protein sequence ID" value="GFG48757.1"/>
    <property type="molecule type" value="Genomic_DNA"/>
</dbReference>
<dbReference type="Pfam" id="PF02211">
    <property type="entry name" value="NHase_beta_C"/>
    <property type="match status" value="1"/>
</dbReference>
<dbReference type="RefSeq" id="WP_337425501.1">
    <property type="nucleotide sequence ID" value="NZ_BLKS01000001.1"/>
</dbReference>
<dbReference type="AlphaFoldDB" id="A0A7I9VU44"/>
<dbReference type="SUPFAM" id="SSF50090">
    <property type="entry name" value="Electron transport accessory proteins"/>
    <property type="match status" value="1"/>
</dbReference>
<accession>A0A7I9VU44</accession>
<proteinExistence type="predicted"/>
<dbReference type="InterPro" id="IPR008990">
    <property type="entry name" value="Elect_transpt_acc-like_dom_sf"/>
</dbReference>
<sequence length="104" mass="12303">MTQYKYAIGDRVTVRDGTSLFHTRTQAFTRGKTGVVVEYRPEWVIPEDEAWGRDTPERGGRLEPFYVVRFRQKDLWPNYTGFDIDTLETEFSEHWLEPAKEEQA</sequence>
<dbReference type="Proteomes" id="UP000465302">
    <property type="component" value="Unassembled WGS sequence"/>
</dbReference>
<comment type="caution">
    <text evidence="2">The sequence shown here is derived from an EMBL/GenBank/DDBJ whole genome shotgun (WGS) entry which is preliminary data.</text>
</comment>
<name>A0A7I9VU44_MYCAG</name>
<gene>
    <name evidence="2" type="ORF">MAGR_01980</name>
</gene>
<protein>
    <recommendedName>
        <fullName evidence="1">Nitrile hydratase beta subunit domain-containing protein</fullName>
    </recommendedName>
</protein>
<dbReference type="InterPro" id="IPR024690">
    <property type="entry name" value="CN_hydtase_beta_dom_C"/>
</dbReference>